<dbReference type="AlphaFoldDB" id="A0A4V2FNU3"/>
<evidence type="ECO:0000256" key="1">
    <source>
        <dbReference type="SAM" id="SignalP"/>
    </source>
</evidence>
<gene>
    <name evidence="2" type="ORF">EV382_1188</name>
</gene>
<evidence type="ECO:0000313" key="2">
    <source>
        <dbReference type="EMBL" id="RZT78010.1"/>
    </source>
</evidence>
<organism evidence="2 3">
    <name type="scientific">Micromonospora violae</name>
    <dbReference type="NCBI Taxonomy" id="1278207"/>
    <lineage>
        <taxon>Bacteria</taxon>
        <taxon>Bacillati</taxon>
        <taxon>Actinomycetota</taxon>
        <taxon>Actinomycetes</taxon>
        <taxon>Micromonosporales</taxon>
        <taxon>Micromonosporaceae</taxon>
        <taxon>Micromonospora</taxon>
    </lineage>
</organism>
<evidence type="ECO:0008006" key="4">
    <source>
        <dbReference type="Google" id="ProtNLM"/>
    </source>
</evidence>
<keyword evidence="3" id="KW-1185">Reference proteome</keyword>
<dbReference type="RefSeq" id="WP_130400583.1">
    <property type="nucleotide sequence ID" value="NZ_SHKK01000001.1"/>
</dbReference>
<feature type="signal peptide" evidence="1">
    <location>
        <begin position="1"/>
        <end position="19"/>
    </location>
</feature>
<evidence type="ECO:0000313" key="3">
    <source>
        <dbReference type="Proteomes" id="UP000293781"/>
    </source>
</evidence>
<dbReference type="PROSITE" id="PS51257">
    <property type="entry name" value="PROKAR_LIPOPROTEIN"/>
    <property type="match status" value="1"/>
</dbReference>
<proteinExistence type="predicted"/>
<dbReference type="Proteomes" id="UP000293781">
    <property type="component" value="Unassembled WGS sequence"/>
</dbReference>
<comment type="caution">
    <text evidence="2">The sequence shown here is derived from an EMBL/GenBank/DDBJ whole genome shotgun (WGS) entry which is preliminary data.</text>
</comment>
<dbReference type="EMBL" id="SHKK01000001">
    <property type="protein sequence ID" value="RZT78010.1"/>
    <property type="molecule type" value="Genomic_DNA"/>
</dbReference>
<accession>A0A4V2FNU3</accession>
<protein>
    <recommendedName>
        <fullName evidence="4">Lipoprotein</fullName>
    </recommendedName>
</protein>
<reference evidence="2 3" key="1">
    <citation type="submission" date="2019-02" db="EMBL/GenBank/DDBJ databases">
        <title>Sequencing the genomes of 1000 actinobacteria strains.</title>
        <authorList>
            <person name="Klenk H.-P."/>
        </authorList>
    </citation>
    <scope>NUCLEOTIDE SEQUENCE [LARGE SCALE GENOMIC DNA]</scope>
    <source>
        <strain evidence="2 3">DSM 45888</strain>
    </source>
</reference>
<name>A0A4V2FNU3_9ACTN</name>
<feature type="chain" id="PRO_5039604615" description="Lipoprotein" evidence="1">
    <location>
        <begin position="20"/>
        <end position="177"/>
    </location>
</feature>
<sequence length="177" mass="19343">MRRRRHPWILLALPLLLTACTPPDEPLVALAVQDGQPVGVLVTCDDDVARLGVYENDQQDEPGNRPLIRWSVDGPPATEVVEVPLLGQPPAGWEVNEPVDFPGPEPGVMVDVQMLTELRAGVTYSLEGSSRRDAIGVDFTLADLSRIGADQVLAPHGRDSTKVMSRETFLRTARDKC</sequence>
<keyword evidence="1" id="KW-0732">Signal</keyword>
<dbReference type="OrthoDB" id="3376721at2"/>